<comment type="caution">
    <text evidence="3">The sequence shown here is derived from an EMBL/GenBank/DDBJ whole genome shotgun (WGS) entry which is preliminary data.</text>
</comment>
<dbReference type="InterPro" id="IPR052897">
    <property type="entry name" value="Sec-Metab_Biosynth_Hydrolase"/>
</dbReference>
<dbReference type="InterPro" id="IPR000073">
    <property type="entry name" value="AB_hydrolase_1"/>
</dbReference>
<dbReference type="Pfam" id="PF12697">
    <property type="entry name" value="Abhydrolase_6"/>
    <property type="match status" value="1"/>
</dbReference>
<keyword evidence="3" id="KW-0378">Hydrolase</keyword>
<feature type="region of interest" description="Disordered" evidence="1">
    <location>
        <begin position="161"/>
        <end position="194"/>
    </location>
</feature>
<dbReference type="Proteomes" id="UP001499841">
    <property type="component" value="Unassembled WGS sequence"/>
</dbReference>
<accession>A0ABP8ETU6</accession>
<dbReference type="PANTHER" id="PTHR37017">
    <property type="entry name" value="AB HYDROLASE-1 DOMAIN-CONTAINING PROTEIN-RELATED"/>
    <property type="match status" value="1"/>
</dbReference>
<dbReference type="InterPro" id="IPR029058">
    <property type="entry name" value="AB_hydrolase_fold"/>
</dbReference>
<proteinExistence type="predicted"/>
<dbReference type="PANTHER" id="PTHR37017:SF11">
    <property type="entry name" value="ESTERASE_LIPASE_THIOESTERASE DOMAIN-CONTAINING PROTEIN"/>
    <property type="match status" value="1"/>
</dbReference>
<reference evidence="4" key="1">
    <citation type="journal article" date="2019" name="Int. J. Syst. Evol. Microbiol.">
        <title>The Global Catalogue of Microorganisms (GCM) 10K type strain sequencing project: providing services to taxonomists for standard genome sequencing and annotation.</title>
        <authorList>
            <consortium name="The Broad Institute Genomics Platform"/>
            <consortium name="The Broad Institute Genome Sequencing Center for Infectious Disease"/>
            <person name="Wu L."/>
            <person name="Ma J."/>
        </authorList>
    </citation>
    <scope>NUCLEOTIDE SEQUENCE [LARGE SCALE GENOMIC DNA]</scope>
    <source>
        <strain evidence="4">JCM 17459</strain>
    </source>
</reference>
<dbReference type="GO" id="GO:0016787">
    <property type="term" value="F:hydrolase activity"/>
    <property type="evidence" value="ECO:0007669"/>
    <property type="project" value="UniProtKB-KW"/>
</dbReference>
<dbReference type="RefSeq" id="WP_345040023.1">
    <property type="nucleotide sequence ID" value="NZ_BAABBA010000007.1"/>
</dbReference>
<gene>
    <name evidence="3" type="ORF">GCM10022262_17630</name>
</gene>
<keyword evidence="4" id="KW-1185">Reference proteome</keyword>
<dbReference type="Gene3D" id="3.40.50.1820">
    <property type="entry name" value="alpha/beta hydrolase"/>
    <property type="match status" value="1"/>
</dbReference>
<dbReference type="EMBL" id="BAABBA010000007">
    <property type="protein sequence ID" value="GAA4287404.1"/>
    <property type="molecule type" value="Genomic_DNA"/>
</dbReference>
<dbReference type="SUPFAM" id="SSF53474">
    <property type="entry name" value="alpha/beta-Hydrolases"/>
    <property type="match status" value="1"/>
</dbReference>
<evidence type="ECO:0000313" key="3">
    <source>
        <dbReference type="EMBL" id="GAA4287404.1"/>
    </source>
</evidence>
<evidence type="ECO:0000313" key="4">
    <source>
        <dbReference type="Proteomes" id="UP001499841"/>
    </source>
</evidence>
<protein>
    <submittedName>
        <fullName evidence="3">Alpha/beta fold hydrolase</fullName>
    </submittedName>
</protein>
<evidence type="ECO:0000256" key="1">
    <source>
        <dbReference type="SAM" id="MobiDB-lite"/>
    </source>
</evidence>
<sequence length="303" mass="31374">MRTGSRDVPRTTFAIVHGAGGSAWEWHLVRAELIARGHDVVAVDLPGDDESAGLEQYAETVVAAVNAATGSAGAGAASGGDGAGSATGAAGFGNVTGAAGSRTAPGDVVLVAHSLGGFVAPLVAARIPVRRLVLVAAMVPAPGETAGEWWETSGYRAAVGERDAAHDDGAGRDDRAGHDDASRDDDAGVDRAGADEDPRAAEIATFMHDLDPALAAEALRRSRDQAGRVMSEPWPLSAWPDVPTSFLLLADDRVFPPSFLRGLARERLGVEADEMPGSHCAYLSRPAELAERLVAYAELPSRR</sequence>
<feature type="domain" description="AB hydrolase-1" evidence="2">
    <location>
        <begin position="15"/>
        <end position="291"/>
    </location>
</feature>
<evidence type="ECO:0000259" key="2">
    <source>
        <dbReference type="Pfam" id="PF12697"/>
    </source>
</evidence>
<organism evidence="3 4">
    <name type="scientific">Georgenia daeguensis</name>
    <dbReference type="NCBI Taxonomy" id="908355"/>
    <lineage>
        <taxon>Bacteria</taxon>
        <taxon>Bacillati</taxon>
        <taxon>Actinomycetota</taxon>
        <taxon>Actinomycetes</taxon>
        <taxon>Micrococcales</taxon>
        <taxon>Bogoriellaceae</taxon>
        <taxon>Georgenia</taxon>
    </lineage>
</organism>
<name>A0ABP8ETU6_9MICO</name>